<evidence type="ECO:0000259" key="2">
    <source>
        <dbReference type="Pfam" id="PF25164"/>
    </source>
</evidence>
<evidence type="ECO:0000313" key="3">
    <source>
        <dbReference type="EMBL" id="SUN45675.1"/>
    </source>
</evidence>
<organism evidence="3 4">
    <name type="scientific">Streptococcus equi subsp. equi</name>
    <dbReference type="NCBI Taxonomy" id="148942"/>
    <lineage>
        <taxon>Bacteria</taxon>
        <taxon>Bacillati</taxon>
        <taxon>Bacillota</taxon>
        <taxon>Bacilli</taxon>
        <taxon>Lactobacillales</taxon>
        <taxon>Streptococcaceae</taxon>
        <taxon>Streptococcus</taxon>
    </lineage>
</organism>
<gene>
    <name evidence="3" type="primary">coiA</name>
    <name evidence="3" type="ORF">NCTC12092_00607</name>
</gene>
<reference evidence="3 4" key="1">
    <citation type="submission" date="2018-06" db="EMBL/GenBank/DDBJ databases">
        <authorList>
            <consortium name="Pathogen Informatics"/>
            <person name="Doyle S."/>
        </authorList>
    </citation>
    <scope>NUCLEOTIDE SEQUENCE [LARGE SCALE GENOMIC DNA]</scope>
    <source>
        <strain evidence="3 4">NCTC12092</strain>
    </source>
</reference>
<evidence type="ECO:0000259" key="1">
    <source>
        <dbReference type="Pfam" id="PF06054"/>
    </source>
</evidence>
<dbReference type="InterPro" id="IPR021176">
    <property type="entry name" value="Competence-induced_CoiA"/>
</dbReference>
<dbReference type="EMBL" id="UHFF01000002">
    <property type="protein sequence ID" value="SUN45675.1"/>
    <property type="molecule type" value="Genomic_DNA"/>
</dbReference>
<dbReference type="InterPro" id="IPR010330">
    <property type="entry name" value="CoiA_nuc"/>
</dbReference>
<evidence type="ECO:0000313" key="4">
    <source>
        <dbReference type="Proteomes" id="UP000254461"/>
    </source>
</evidence>
<dbReference type="PIRSF" id="PIRSF007487">
    <property type="entry name" value="Competence-induced_CoiA_bac"/>
    <property type="match status" value="1"/>
</dbReference>
<accession>A0A380JRA3</accession>
<feature type="domain" description="Competence protein CoiA-like N-terminal" evidence="2">
    <location>
        <begin position="22"/>
        <end position="57"/>
    </location>
</feature>
<dbReference type="RefSeq" id="WP_115250746.1">
    <property type="nucleotide sequence ID" value="NZ_UHFF01000002.1"/>
</dbReference>
<protein>
    <submittedName>
        <fullName evidence="3">Competence protein/transcription factor CoiA</fullName>
    </submittedName>
</protein>
<dbReference type="Pfam" id="PF25164">
    <property type="entry name" value="CoiA_N"/>
    <property type="match status" value="1"/>
</dbReference>
<name>A0A380JRA3_9STRE</name>
<dbReference type="Proteomes" id="UP000254461">
    <property type="component" value="Unassembled WGS sequence"/>
</dbReference>
<sequence>MLTALDQDQRVISLTDGSSPSRKQAFTCPACGAAVRLKKGRIIRPHFAHISLSHCQYLTENESNEHLRLKAGLYRSLSRSETAEVEAYLPDLNQIADILVNKRLALEIQCSQLPIKRLEQRSRAYQANGYQVRWLLGKRLWLQKRLTGLQRQCLYFSWQLGFHLWELDVEHHLIRLKYMIHEDLFGKASYLVKTCSLDDDLLGFLRLPYQAKGLSAYQLQMDKHLLRRIQKALLVKDSKWLKKQEEAYLAGDNLLDRPLGAYYPQVKPIACPAGFCQIQEDLSYYYDCFEKYYAKAANKEVQKLFSPAYYVKMINNRNLGGPYDR</sequence>
<dbReference type="InterPro" id="IPR057253">
    <property type="entry name" value="CoiA-like_N"/>
</dbReference>
<dbReference type="AlphaFoldDB" id="A0A380JRA3"/>
<dbReference type="Pfam" id="PF06054">
    <property type="entry name" value="CoiA_nuc"/>
    <property type="match status" value="1"/>
</dbReference>
<proteinExistence type="predicted"/>
<feature type="domain" description="Competence protein CoiA nuclease-like" evidence="1">
    <location>
        <begin position="62"/>
        <end position="177"/>
    </location>
</feature>